<evidence type="ECO:0000256" key="5">
    <source>
        <dbReference type="SAM" id="MobiDB-lite"/>
    </source>
</evidence>
<keyword evidence="3" id="KW-0731">Sigma factor</keyword>
<feature type="region of interest" description="Disordered" evidence="5">
    <location>
        <begin position="1"/>
        <end position="46"/>
    </location>
</feature>
<evidence type="ECO:0000256" key="1">
    <source>
        <dbReference type="ARBA" id="ARBA00010641"/>
    </source>
</evidence>
<dbReference type="Gene3D" id="1.10.10.10">
    <property type="entry name" value="Winged helix-like DNA-binding domain superfamily/Winged helix DNA-binding domain"/>
    <property type="match status" value="1"/>
</dbReference>
<evidence type="ECO:0000256" key="4">
    <source>
        <dbReference type="ARBA" id="ARBA00023163"/>
    </source>
</evidence>
<dbReference type="InterPro" id="IPR013249">
    <property type="entry name" value="RNA_pol_sigma70_r4_t2"/>
</dbReference>
<dbReference type="SUPFAM" id="SSF88659">
    <property type="entry name" value="Sigma3 and sigma4 domains of RNA polymerase sigma factors"/>
    <property type="match status" value="1"/>
</dbReference>
<evidence type="ECO:0000256" key="2">
    <source>
        <dbReference type="ARBA" id="ARBA00023015"/>
    </source>
</evidence>
<dbReference type="Pfam" id="PF13560">
    <property type="entry name" value="HTH_31"/>
    <property type="match status" value="1"/>
</dbReference>
<dbReference type="Proteomes" id="UP001490330">
    <property type="component" value="Unassembled WGS sequence"/>
</dbReference>
<dbReference type="CDD" id="cd00093">
    <property type="entry name" value="HTH_XRE"/>
    <property type="match status" value="1"/>
</dbReference>
<reference evidence="7 8" key="1">
    <citation type="submission" date="2024-06" db="EMBL/GenBank/DDBJ databases">
        <title>The Natural Products Discovery Center: Release of the First 8490 Sequenced Strains for Exploring Actinobacteria Biosynthetic Diversity.</title>
        <authorList>
            <person name="Kalkreuter E."/>
            <person name="Kautsar S.A."/>
            <person name="Yang D."/>
            <person name="Bader C.D."/>
            <person name="Teijaro C.N."/>
            <person name="Fluegel L."/>
            <person name="Davis C.M."/>
            <person name="Simpson J.R."/>
            <person name="Lauterbach L."/>
            <person name="Steele A.D."/>
            <person name="Gui C."/>
            <person name="Meng S."/>
            <person name="Li G."/>
            <person name="Viehrig K."/>
            <person name="Ye F."/>
            <person name="Su P."/>
            <person name="Kiefer A.F."/>
            <person name="Nichols A."/>
            <person name="Cepeda A.J."/>
            <person name="Yan W."/>
            <person name="Fan B."/>
            <person name="Jiang Y."/>
            <person name="Adhikari A."/>
            <person name="Zheng C.-J."/>
            <person name="Schuster L."/>
            <person name="Cowan T.M."/>
            <person name="Smanski M.J."/>
            <person name="Chevrette M.G."/>
            <person name="De Carvalho L.P.S."/>
            <person name="Shen B."/>
        </authorList>
    </citation>
    <scope>NUCLEOTIDE SEQUENCE [LARGE SCALE GENOMIC DNA]</scope>
    <source>
        <strain evidence="7 8">NPDC000632</strain>
    </source>
</reference>
<evidence type="ECO:0000313" key="8">
    <source>
        <dbReference type="Proteomes" id="UP001490330"/>
    </source>
</evidence>
<dbReference type="Gene3D" id="1.10.260.40">
    <property type="entry name" value="lambda repressor-like DNA-binding domains"/>
    <property type="match status" value="1"/>
</dbReference>
<dbReference type="SUPFAM" id="SSF47413">
    <property type="entry name" value="lambda repressor-like DNA-binding domains"/>
    <property type="match status" value="1"/>
</dbReference>
<dbReference type="InterPro" id="IPR010982">
    <property type="entry name" value="Lambda_DNA-bd_dom_sf"/>
</dbReference>
<evidence type="ECO:0000313" key="7">
    <source>
        <dbReference type="EMBL" id="MER6908715.1"/>
    </source>
</evidence>
<dbReference type="InterPro" id="IPR013324">
    <property type="entry name" value="RNA_pol_sigma_r3/r4-like"/>
</dbReference>
<dbReference type="EMBL" id="JBEPCV010000050">
    <property type="protein sequence ID" value="MER6908715.1"/>
    <property type="molecule type" value="Genomic_DNA"/>
</dbReference>
<keyword evidence="4" id="KW-0804">Transcription</keyword>
<dbReference type="InterPro" id="IPR036388">
    <property type="entry name" value="WH-like_DNA-bd_sf"/>
</dbReference>
<evidence type="ECO:0000256" key="3">
    <source>
        <dbReference type="ARBA" id="ARBA00023082"/>
    </source>
</evidence>
<dbReference type="InterPro" id="IPR001387">
    <property type="entry name" value="Cro/C1-type_HTH"/>
</dbReference>
<sequence>MTSPFASPQDDPPHTDGTPDAPFSLAPASSLGPGRRGRRAEPMSEKIGPSHQAMLERLRHQISASGVTLDVLARRTGFSKTRISALLRGIEYYPSWELTYSVIHALGLPPWPLRRLWTAGAYEAAKSTAWITQRIQAVQLGPEERPVEHRGFIEKMAAYYVSYAQALLHIERPERIVDEAFDILWVGWDETEAAAGPNLPRYAWRLMRSRVLLRVKRHPDGRPDLRPAAFMTIAQSRIEDPVARFVEISEVAAFFDAITHLPPDQFDVVVLRYLCEFTARDVQEATGLSPAHVHTLDHHARGALELLHQRPTARE</sequence>
<gene>
    <name evidence="7" type="ORF">ABT322_34305</name>
</gene>
<name>A0ABV1VQF3_9ACTN</name>
<dbReference type="RefSeq" id="WP_350725726.1">
    <property type="nucleotide sequence ID" value="NZ_JBEPCO010000076.1"/>
</dbReference>
<proteinExistence type="inferred from homology"/>
<comment type="similarity">
    <text evidence="1">Belongs to the sigma-70 factor family. ECF subfamily.</text>
</comment>
<comment type="caution">
    <text evidence="7">The sequence shown here is derived from an EMBL/GenBank/DDBJ whole genome shotgun (WGS) entry which is preliminary data.</text>
</comment>
<accession>A0ABV1VQF3</accession>
<organism evidence="7 8">
    <name type="scientific">Streptomyces flaveolus</name>
    <dbReference type="NCBI Taxonomy" id="67297"/>
    <lineage>
        <taxon>Bacteria</taxon>
        <taxon>Bacillati</taxon>
        <taxon>Actinomycetota</taxon>
        <taxon>Actinomycetes</taxon>
        <taxon>Kitasatosporales</taxon>
        <taxon>Streptomycetaceae</taxon>
        <taxon>Streptomyces</taxon>
    </lineage>
</organism>
<keyword evidence="2" id="KW-0805">Transcription regulation</keyword>
<dbReference type="Pfam" id="PF08281">
    <property type="entry name" value="Sigma70_r4_2"/>
    <property type="match status" value="1"/>
</dbReference>
<protein>
    <submittedName>
        <fullName evidence="7">Helix-turn-helix domain-containing protein</fullName>
    </submittedName>
</protein>
<keyword evidence="8" id="KW-1185">Reference proteome</keyword>
<feature type="domain" description="RNA polymerase sigma factor 70 region 4 type 2" evidence="6">
    <location>
        <begin position="256"/>
        <end position="303"/>
    </location>
</feature>
<evidence type="ECO:0000259" key="6">
    <source>
        <dbReference type="Pfam" id="PF08281"/>
    </source>
</evidence>